<dbReference type="Pfam" id="PF05050">
    <property type="entry name" value="Methyltransf_21"/>
    <property type="match status" value="1"/>
</dbReference>
<dbReference type="Gene3D" id="3.40.50.150">
    <property type="entry name" value="Vaccinia Virus protein VP39"/>
    <property type="match status" value="1"/>
</dbReference>
<organism evidence="2 3">
    <name type="scientific">Poriferisphaera corsica</name>
    <dbReference type="NCBI Taxonomy" id="2528020"/>
    <lineage>
        <taxon>Bacteria</taxon>
        <taxon>Pseudomonadati</taxon>
        <taxon>Planctomycetota</taxon>
        <taxon>Phycisphaerae</taxon>
        <taxon>Phycisphaerales</taxon>
        <taxon>Phycisphaeraceae</taxon>
        <taxon>Poriferisphaera</taxon>
    </lineage>
</organism>
<accession>A0A517YQJ6</accession>
<reference evidence="2 3" key="1">
    <citation type="submission" date="2019-02" db="EMBL/GenBank/DDBJ databases">
        <title>Deep-cultivation of Planctomycetes and their phenomic and genomic characterization uncovers novel biology.</title>
        <authorList>
            <person name="Wiegand S."/>
            <person name="Jogler M."/>
            <person name="Boedeker C."/>
            <person name="Pinto D."/>
            <person name="Vollmers J."/>
            <person name="Rivas-Marin E."/>
            <person name="Kohn T."/>
            <person name="Peeters S.H."/>
            <person name="Heuer A."/>
            <person name="Rast P."/>
            <person name="Oberbeckmann S."/>
            <person name="Bunk B."/>
            <person name="Jeske O."/>
            <person name="Meyerdierks A."/>
            <person name="Storesund J.E."/>
            <person name="Kallscheuer N."/>
            <person name="Luecker S."/>
            <person name="Lage O.M."/>
            <person name="Pohl T."/>
            <person name="Merkel B.J."/>
            <person name="Hornburger P."/>
            <person name="Mueller R.-W."/>
            <person name="Bruemmer F."/>
            <person name="Labrenz M."/>
            <person name="Spormann A.M."/>
            <person name="Op den Camp H."/>
            <person name="Overmann J."/>
            <person name="Amann R."/>
            <person name="Jetten M.S.M."/>
            <person name="Mascher T."/>
            <person name="Medema M.H."/>
            <person name="Devos D.P."/>
            <person name="Kaster A.-K."/>
            <person name="Ovreas L."/>
            <person name="Rohde M."/>
            <person name="Galperin M.Y."/>
            <person name="Jogler C."/>
        </authorList>
    </citation>
    <scope>NUCLEOTIDE SEQUENCE [LARGE SCALE GENOMIC DNA]</scope>
    <source>
        <strain evidence="2 3">KS4</strain>
    </source>
</reference>
<keyword evidence="2" id="KW-0489">Methyltransferase</keyword>
<dbReference type="KEGG" id="pcor:KS4_05220"/>
<dbReference type="OrthoDB" id="276857at2"/>
<dbReference type="GO" id="GO:0008168">
    <property type="term" value="F:methyltransferase activity"/>
    <property type="evidence" value="ECO:0007669"/>
    <property type="project" value="UniProtKB-KW"/>
</dbReference>
<dbReference type="PANTHER" id="PTHR34203:SF15">
    <property type="entry name" value="SLL1173 PROTEIN"/>
    <property type="match status" value="1"/>
</dbReference>
<dbReference type="Proteomes" id="UP000317369">
    <property type="component" value="Chromosome"/>
</dbReference>
<protein>
    <submittedName>
        <fullName evidence="2">Methyltransferase domain protein</fullName>
    </submittedName>
</protein>
<feature type="domain" description="Methyltransferase FkbM" evidence="1">
    <location>
        <begin position="92"/>
        <end position="229"/>
    </location>
</feature>
<keyword evidence="3" id="KW-1185">Reference proteome</keyword>
<gene>
    <name evidence="2" type="ORF">KS4_05220</name>
</gene>
<dbReference type="InterPro" id="IPR052514">
    <property type="entry name" value="SAM-dependent_MTase"/>
</dbReference>
<sequence length="263" mass="30152">MRIKRAIQEYLWHQRTYLLYAKLSQYYNLSQTIFIMLRAAIAFWDYKIHVPGYDVPFLIRAKQSDWDVFKQIILSMELDHLNAPSPGSLIIDAGANIGISTAYLSRRYPDNTIIAIEPSNENLVLLREHCKGLSNVVIIEGGLWGADAWLEIYNPDAKSWSFRVKEVKENSNQAMLGMRIDTIMKKQNAEKIGILKMDIEGSECDVFSRGVEKWLPQVEQIVVELHGEEAEGIVTNAISDEFTVDRKGEKMHYQRKVLSAVET</sequence>
<dbReference type="AlphaFoldDB" id="A0A517YQJ6"/>
<dbReference type="EMBL" id="CP036425">
    <property type="protein sequence ID" value="QDU32490.1"/>
    <property type="molecule type" value="Genomic_DNA"/>
</dbReference>
<dbReference type="GO" id="GO:0032259">
    <property type="term" value="P:methylation"/>
    <property type="evidence" value="ECO:0007669"/>
    <property type="project" value="UniProtKB-KW"/>
</dbReference>
<name>A0A517YQJ6_9BACT</name>
<dbReference type="InterPro" id="IPR006342">
    <property type="entry name" value="FkbM_mtfrase"/>
</dbReference>
<evidence type="ECO:0000259" key="1">
    <source>
        <dbReference type="Pfam" id="PF05050"/>
    </source>
</evidence>
<keyword evidence="2" id="KW-0808">Transferase</keyword>
<evidence type="ECO:0000313" key="3">
    <source>
        <dbReference type="Proteomes" id="UP000317369"/>
    </source>
</evidence>
<dbReference type="InterPro" id="IPR029063">
    <property type="entry name" value="SAM-dependent_MTases_sf"/>
</dbReference>
<proteinExistence type="predicted"/>
<dbReference type="NCBIfam" id="TIGR01444">
    <property type="entry name" value="fkbM_fam"/>
    <property type="match status" value="1"/>
</dbReference>
<dbReference type="SUPFAM" id="SSF53335">
    <property type="entry name" value="S-adenosyl-L-methionine-dependent methyltransferases"/>
    <property type="match status" value="1"/>
</dbReference>
<evidence type="ECO:0000313" key="2">
    <source>
        <dbReference type="EMBL" id="QDU32490.1"/>
    </source>
</evidence>
<dbReference type="PANTHER" id="PTHR34203">
    <property type="entry name" value="METHYLTRANSFERASE, FKBM FAMILY PROTEIN"/>
    <property type="match status" value="1"/>
</dbReference>